<dbReference type="SUPFAM" id="SSF53474">
    <property type="entry name" value="alpha/beta-Hydrolases"/>
    <property type="match status" value="1"/>
</dbReference>
<dbReference type="InterPro" id="IPR000073">
    <property type="entry name" value="AB_hydrolase_1"/>
</dbReference>
<accession>A0A8J1YD55</accession>
<name>A0A8J1YD55_OWEFU</name>
<protein>
    <submittedName>
        <fullName evidence="1">Uncharacterized protein</fullName>
    </submittedName>
</protein>
<dbReference type="PRINTS" id="PR00412">
    <property type="entry name" value="EPOXHYDRLASE"/>
</dbReference>
<proteinExistence type="predicted"/>
<organism evidence="1 2">
    <name type="scientific">Owenia fusiformis</name>
    <name type="common">Polychaete worm</name>
    <dbReference type="NCBI Taxonomy" id="6347"/>
    <lineage>
        <taxon>Eukaryota</taxon>
        <taxon>Metazoa</taxon>
        <taxon>Spiralia</taxon>
        <taxon>Lophotrochozoa</taxon>
        <taxon>Annelida</taxon>
        <taxon>Polychaeta</taxon>
        <taxon>Sedentaria</taxon>
        <taxon>Canalipalpata</taxon>
        <taxon>Sabellida</taxon>
        <taxon>Oweniida</taxon>
        <taxon>Oweniidae</taxon>
        <taxon>Owenia</taxon>
    </lineage>
</organism>
<comment type="caution">
    <text evidence="1">The sequence shown here is derived from an EMBL/GenBank/DDBJ whole genome shotgun (WGS) entry which is preliminary data.</text>
</comment>
<dbReference type="EMBL" id="CAIIXF020000006">
    <property type="protein sequence ID" value="CAH1787751.1"/>
    <property type="molecule type" value="Genomic_DNA"/>
</dbReference>
<dbReference type="AlphaFoldDB" id="A0A8J1YD55"/>
<evidence type="ECO:0000313" key="2">
    <source>
        <dbReference type="Proteomes" id="UP000749559"/>
    </source>
</evidence>
<dbReference type="Gene3D" id="3.40.50.1820">
    <property type="entry name" value="alpha/beta hydrolase"/>
    <property type="match status" value="1"/>
</dbReference>
<dbReference type="PANTHER" id="PTHR47533:SF4">
    <property type="entry name" value="AB HYDROLASE-1 DOMAIN-CONTAINING PROTEIN"/>
    <property type="match status" value="1"/>
</dbReference>
<evidence type="ECO:0000313" key="1">
    <source>
        <dbReference type="EMBL" id="CAH1787751.1"/>
    </source>
</evidence>
<dbReference type="OrthoDB" id="6431331at2759"/>
<reference evidence="1" key="1">
    <citation type="submission" date="2022-03" db="EMBL/GenBank/DDBJ databases">
        <authorList>
            <person name="Martin C."/>
        </authorList>
    </citation>
    <scope>NUCLEOTIDE SEQUENCE</scope>
</reference>
<dbReference type="PANTHER" id="PTHR47533">
    <property type="entry name" value="PROTEIN CBG21859"/>
    <property type="match status" value="1"/>
</dbReference>
<dbReference type="Pfam" id="PF12697">
    <property type="entry name" value="Abhydrolase_6"/>
    <property type="match status" value="1"/>
</dbReference>
<dbReference type="Proteomes" id="UP000749559">
    <property type="component" value="Unassembled WGS sequence"/>
</dbReference>
<keyword evidence="2" id="KW-1185">Reference proteome</keyword>
<sequence length="338" mass="38235">MNKLIIQRSILRIWTFSVQNQCKRTLNIKNFPNGVDFNVQYIDTSPGRLDLPVALAIHGAPGTHKDFLPIVDQLAERGYRVIIPNFPGYGLTTGHYDMDEQVFSHSVTERLLFIADFVALLGVFKIDLVLGHGMGTHVASGFCARHPGVRSALFLAPAPHELHRGLPPSIMMRFFARKWQAKSYIIKPFLWLMFTFMHAWLRYEPTSHRAKHIGNMVLSGNGTHYPDIISFALEMEIKQLPLVSITSEDDLLVMQSQLTKYHDLLGIKADAREEYDKDGVCLKSVVPSENTPHHAKSILLQNGTSFPQKTYTDLVIKEALELLEKSKNYQPPNSNIDS</sequence>
<dbReference type="InterPro" id="IPR000639">
    <property type="entry name" value="Epox_hydrolase-like"/>
</dbReference>
<dbReference type="InterPro" id="IPR029058">
    <property type="entry name" value="AB_hydrolase_fold"/>
</dbReference>
<gene>
    <name evidence="1" type="ORF">OFUS_LOCUS13392</name>
</gene>
<dbReference type="GO" id="GO:0003824">
    <property type="term" value="F:catalytic activity"/>
    <property type="evidence" value="ECO:0007669"/>
    <property type="project" value="InterPro"/>
</dbReference>